<feature type="transmembrane region" description="Helical" evidence="1">
    <location>
        <begin position="62"/>
        <end position="89"/>
    </location>
</feature>
<evidence type="ECO:0000256" key="1">
    <source>
        <dbReference type="SAM" id="Phobius"/>
    </source>
</evidence>
<protein>
    <submittedName>
        <fullName evidence="2">Uncharacterized protein</fullName>
    </submittedName>
</protein>
<reference evidence="2" key="1">
    <citation type="submission" date="2021-12" db="EMBL/GenBank/DDBJ databases">
        <authorList>
            <person name="Criscuolo A."/>
        </authorList>
    </citation>
    <scope>NUCLEOTIDE SEQUENCE</scope>
    <source>
        <strain evidence="2">CIP111894</strain>
    </source>
</reference>
<comment type="caution">
    <text evidence="2">The sequence shown here is derived from an EMBL/GenBank/DDBJ whole genome shotgun (WGS) entry which is preliminary data.</text>
</comment>
<name>A0ABN8FD29_9BACL</name>
<keyword evidence="1" id="KW-0472">Membrane</keyword>
<proteinExistence type="predicted"/>
<dbReference type="RefSeq" id="WP_234532648.1">
    <property type="nucleotide sequence ID" value="NZ_CAKMAB010000006.1"/>
</dbReference>
<dbReference type="EMBL" id="CAKMAB010000006">
    <property type="protein sequence ID" value="CAH1055317.1"/>
    <property type="molecule type" value="Genomic_DNA"/>
</dbReference>
<dbReference type="Proteomes" id="UP000838749">
    <property type="component" value="Unassembled WGS sequence"/>
</dbReference>
<evidence type="ECO:0000313" key="3">
    <source>
        <dbReference type="Proteomes" id="UP000838749"/>
    </source>
</evidence>
<sequence>MSPVAKLFKWGTCLYEAFLALPLIGGLFIIVNGWVPLAIAFLLHAVAIVILQRERKPIVGNVLGIITSILAFIPIVGWIMHGVTALILLMEGMSASRRQTPRY</sequence>
<organism evidence="2 3">
    <name type="scientific">Paenibacillus pseudetheri</name>
    <dbReference type="NCBI Taxonomy" id="2897682"/>
    <lineage>
        <taxon>Bacteria</taxon>
        <taxon>Bacillati</taxon>
        <taxon>Bacillota</taxon>
        <taxon>Bacilli</taxon>
        <taxon>Bacillales</taxon>
        <taxon>Paenibacillaceae</taxon>
        <taxon>Paenibacillus</taxon>
    </lineage>
</organism>
<keyword evidence="3" id="KW-1185">Reference proteome</keyword>
<keyword evidence="1" id="KW-0812">Transmembrane</keyword>
<feature type="transmembrane region" description="Helical" evidence="1">
    <location>
        <begin position="20"/>
        <end position="50"/>
    </location>
</feature>
<gene>
    <name evidence="2" type="ORF">PAECIP111894_01469</name>
</gene>
<evidence type="ECO:0000313" key="2">
    <source>
        <dbReference type="EMBL" id="CAH1055317.1"/>
    </source>
</evidence>
<accession>A0ABN8FD29</accession>
<keyword evidence="1" id="KW-1133">Transmembrane helix</keyword>